<name>M3UYP8_GORML</name>
<keyword evidence="2" id="KW-1185">Reference proteome</keyword>
<reference evidence="1 2" key="1">
    <citation type="submission" date="2013-02" db="EMBL/GenBank/DDBJ databases">
        <title>Whole genome shotgun sequence of Gordonia malaquae NBRC 108250.</title>
        <authorList>
            <person name="Yoshida I."/>
            <person name="Hosoyama A."/>
            <person name="Tsuchikane K."/>
            <person name="Ando Y."/>
            <person name="Baba S."/>
            <person name="Ohji S."/>
            <person name="Hamada M."/>
            <person name="Tamura T."/>
            <person name="Yamazoe A."/>
            <person name="Yamazaki S."/>
            <person name="Fujita N."/>
        </authorList>
    </citation>
    <scope>NUCLEOTIDE SEQUENCE [LARGE SCALE GENOMIC DNA]</scope>
    <source>
        <strain evidence="1 2">NBRC 108250</strain>
    </source>
</reference>
<comment type="caution">
    <text evidence="1">The sequence shown here is derived from an EMBL/GenBank/DDBJ whole genome shotgun (WGS) entry which is preliminary data.</text>
</comment>
<proteinExistence type="predicted"/>
<protein>
    <submittedName>
        <fullName evidence="1">Uncharacterized protein</fullName>
    </submittedName>
</protein>
<gene>
    <name evidence="1" type="ORF">GM1_025_00800</name>
</gene>
<dbReference type="Proteomes" id="UP000035009">
    <property type="component" value="Unassembled WGS sequence"/>
</dbReference>
<dbReference type="AlphaFoldDB" id="M3UYP8"/>
<dbReference type="EMBL" id="BAOP01000025">
    <property type="protein sequence ID" value="GAC81032.1"/>
    <property type="molecule type" value="Genomic_DNA"/>
</dbReference>
<evidence type="ECO:0000313" key="1">
    <source>
        <dbReference type="EMBL" id="GAC81032.1"/>
    </source>
</evidence>
<accession>M3UYP8</accession>
<evidence type="ECO:0000313" key="2">
    <source>
        <dbReference type="Proteomes" id="UP000035009"/>
    </source>
</evidence>
<organism evidence="1 2">
    <name type="scientific">Gordonia malaquae NBRC 108250</name>
    <dbReference type="NCBI Taxonomy" id="1223542"/>
    <lineage>
        <taxon>Bacteria</taxon>
        <taxon>Bacillati</taxon>
        <taxon>Actinomycetota</taxon>
        <taxon>Actinomycetes</taxon>
        <taxon>Mycobacteriales</taxon>
        <taxon>Gordoniaceae</taxon>
        <taxon>Gordonia</taxon>
    </lineage>
</organism>
<sequence length="104" mass="12301">MILSLLNPDTPTEFRIFKALMQITLAQEDKFIREHREFRYRLRTQGAPQINPRFPKSVAYRNACVTRLRRRQRLSEESSITDKIPSCASFMIYELHPPPHRSAN</sequence>